<dbReference type="PIRSF" id="PIRSF001467">
    <property type="entry name" value="Peptidylpro_ismrse"/>
    <property type="match status" value="1"/>
</dbReference>
<dbReference type="PRINTS" id="PR00153">
    <property type="entry name" value="CSAPPISMRASE"/>
</dbReference>
<dbReference type="EMBL" id="HBDY01012519">
    <property type="protein sequence ID" value="CAD8244958.1"/>
    <property type="molecule type" value="Transcribed_RNA"/>
</dbReference>
<dbReference type="PROSITE" id="PS50072">
    <property type="entry name" value="CSA_PPIASE_2"/>
    <property type="match status" value="1"/>
</dbReference>
<evidence type="ECO:0000256" key="5">
    <source>
        <dbReference type="RuleBase" id="RU363019"/>
    </source>
</evidence>
<dbReference type="OMA" id="VPFHRVM"/>
<dbReference type="GO" id="GO:0071013">
    <property type="term" value="C:catalytic step 2 spliceosome"/>
    <property type="evidence" value="ECO:0007669"/>
    <property type="project" value="TreeGrafter"/>
</dbReference>
<dbReference type="CDD" id="cd01928">
    <property type="entry name" value="Cyclophilin_PPIL3_like"/>
    <property type="match status" value="1"/>
</dbReference>
<dbReference type="PANTHER" id="PTHR45625">
    <property type="entry name" value="PEPTIDYL-PROLYL CIS-TRANS ISOMERASE-RELATED"/>
    <property type="match status" value="1"/>
</dbReference>
<dbReference type="InterPro" id="IPR002130">
    <property type="entry name" value="Cyclophilin-type_PPIase_dom"/>
</dbReference>
<gene>
    <name evidence="7" type="ORF">MPUS1402_LOCUS9483</name>
</gene>
<comment type="catalytic activity">
    <reaction evidence="1 5">
        <text>[protein]-peptidylproline (omega=180) = [protein]-peptidylproline (omega=0)</text>
        <dbReference type="Rhea" id="RHEA:16237"/>
        <dbReference type="Rhea" id="RHEA-COMP:10747"/>
        <dbReference type="Rhea" id="RHEA-COMP:10748"/>
        <dbReference type="ChEBI" id="CHEBI:83833"/>
        <dbReference type="ChEBI" id="CHEBI:83834"/>
        <dbReference type="EC" id="5.2.1.8"/>
    </reaction>
</comment>
<dbReference type="PROSITE" id="PS00170">
    <property type="entry name" value="CSA_PPIASE_1"/>
    <property type="match status" value="1"/>
</dbReference>
<dbReference type="InterPro" id="IPR044666">
    <property type="entry name" value="Cyclophilin_A-like"/>
</dbReference>
<name>A0A7R9TTR2_MICPS</name>
<dbReference type="SUPFAM" id="SSF50891">
    <property type="entry name" value="Cyclophilin-like"/>
    <property type="match status" value="1"/>
</dbReference>
<reference evidence="7" key="1">
    <citation type="submission" date="2021-01" db="EMBL/GenBank/DDBJ databases">
        <authorList>
            <person name="Corre E."/>
            <person name="Pelletier E."/>
            <person name="Niang G."/>
            <person name="Scheremetjew M."/>
            <person name="Finn R."/>
            <person name="Kale V."/>
            <person name="Holt S."/>
            <person name="Cochrane G."/>
            <person name="Meng A."/>
            <person name="Brown T."/>
            <person name="Cohen L."/>
        </authorList>
    </citation>
    <scope>NUCLEOTIDE SEQUENCE</scope>
    <source>
        <strain evidence="7">RCC1614</strain>
    </source>
</reference>
<dbReference type="EC" id="5.2.1.8" evidence="5"/>
<feature type="domain" description="PPIase cyclophilin-type" evidence="6">
    <location>
        <begin position="6"/>
        <end position="153"/>
    </location>
</feature>
<evidence type="ECO:0000256" key="2">
    <source>
        <dbReference type="ARBA" id="ARBA00023110"/>
    </source>
</evidence>
<dbReference type="AlphaFoldDB" id="A0A7R9TTR2"/>
<evidence type="ECO:0000313" key="7">
    <source>
        <dbReference type="EMBL" id="CAD8244958.1"/>
    </source>
</evidence>
<dbReference type="GO" id="GO:0003755">
    <property type="term" value="F:peptidyl-prolyl cis-trans isomerase activity"/>
    <property type="evidence" value="ECO:0007669"/>
    <property type="project" value="UniProtKB-UniRule"/>
</dbReference>
<evidence type="ECO:0000256" key="1">
    <source>
        <dbReference type="ARBA" id="ARBA00000971"/>
    </source>
</evidence>
<evidence type="ECO:0000259" key="6">
    <source>
        <dbReference type="PROSITE" id="PS50072"/>
    </source>
</evidence>
<protein>
    <recommendedName>
        <fullName evidence="5">Peptidyl-prolyl cis-trans isomerase</fullName>
        <shortName evidence="5">PPIase</shortName>
        <ecNumber evidence="5">5.2.1.8</ecNumber>
    </recommendedName>
</protein>
<evidence type="ECO:0000256" key="4">
    <source>
        <dbReference type="ARBA" id="ARBA00038286"/>
    </source>
</evidence>
<dbReference type="FunFam" id="2.40.100.10:FF:000012">
    <property type="entry name" value="Peptidyl-prolyl cis-trans isomerase"/>
    <property type="match status" value="1"/>
</dbReference>
<dbReference type="PANTHER" id="PTHR45625:SF2">
    <property type="entry name" value="PEPTIDYL-PROLYL CIS-TRANS ISOMERASE-LIKE 3"/>
    <property type="match status" value="1"/>
</dbReference>
<dbReference type="InterPro" id="IPR020892">
    <property type="entry name" value="Cyclophilin-type_PPIase_CS"/>
</dbReference>
<dbReference type="Gene3D" id="2.40.100.10">
    <property type="entry name" value="Cyclophilin-like"/>
    <property type="match status" value="1"/>
</dbReference>
<keyword evidence="3 5" id="KW-0413">Isomerase</keyword>
<evidence type="ECO:0000256" key="3">
    <source>
        <dbReference type="ARBA" id="ARBA00023235"/>
    </source>
</evidence>
<dbReference type="Pfam" id="PF00160">
    <property type="entry name" value="Pro_isomerase"/>
    <property type="match status" value="1"/>
</dbReference>
<comment type="function">
    <text evidence="5">PPIases accelerate the folding of proteins. It catalyzes the cis-trans isomerization of proline imidic peptide bonds in oligopeptides.</text>
</comment>
<keyword evidence="2 5" id="KW-0697">Rotamase</keyword>
<organism evidence="7">
    <name type="scientific">Micromonas pusilla</name>
    <name type="common">Picoplanktonic green alga</name>
    <name type="synonym">Chromulina pusilla</name>
    <dbReference type="NCBI Taxonomy" id="38833"/>
    <lineage>
        <taxon>Eukaryota</taxon>
        <taxon>Viridiplantae</taxon>
        <taxon>Chlorophyta</taxon>
        <taxon>Mamiellophyceae</taxon>
        <taxon>Mamiellales</taxon>
        <taxon>Mamiellaceae</taxon>
        <taxon>Micromonas</taxon>
    </lineage>
</organism>
<dbReference type="InterPro" id="IPR024936">
    <property type="entry name" value="Cyclophilin-type_PPIase"/>
</dbReference>
<proteinExistence type="inferred from homology"/>
<dbReference type="InterPro" id="IPR029000">
    <property type="entry name" value="Cyclophilin-like_dom_sf"/>
</dbReference>
<sequence length="160" mass="17640">MSCTLHTNLGDLKVELFCEDTPRAAENFLALCASGYYDGTSFHRNIKGFMVQGGDPTGSGRGGQSVWGGKFPDEIRDNLKHTNRGILSMANSGPDTNRSQFFFTYAKAPHLNGKNTIFGKIIDGFQVLDMCEKTPVDEMDRPLAEIRVNKVTIHANPLAR</sequence>
<comment type="similarity">
    <text evidence="4">Belongs to the cyclophilin-type PPIase family. PPIL3 subfamily.</text>
</comment>
<accession>A0A7R9TTR2</accession>
<dbReference type="GO" id="GO:0006457">
    <property type="term" value="P:protein folding"/>
    <property type="evidence" value="ECO:0007669"/>
    <property type="project" value="InterPro"/>
</dbReference>